<sequence>MDFNPLIGEFGEGDEEMKVDASILEGFQENQIPGKEAIARLIGSVFPTCIAMTYITGTVIVELPRSEEAVFQETLQDMPLIIAGAPFNLQYHNVPLANVGRLRRAKKPKPQLAEEDCAADETDYVTRDGRFYPGAILSSVGEKGIPSPPYQQACSSIKGMKSG</sequence>
<organism evidence="1 2">
    <name type="scientific">Lasiosphaeria miniovina</name>
    <dbReference type="NCBI Taxonomy" id="1954250"/>
    <lineage>
        <taxon>Eukaryota</taxon>
        <taxon>Fungi</taxon>
        <taxon>Dikarya</taxon>
        <taxon>Ascomycota</taxon>
        <taxon>Pezizomycotina</taxon>
        <taxon>Sordariomycetes</taxon>
        <taxon>Sordariomycetidae</taxon>
        <taxon>Sordariales</taxon>
        <taxon>Lasiosphaeriaceae</taxon>
        <taxon>Lasiosphaeria</taxon>
    </lineage>
</organism>
<comment type="caution">
    <text evidence="1">The sequence shown here is derived from an EMBL/GenBank/DDBJ whole genome shotgun (WGS) entry which is preliminary data.</text>
</comment>
<dbReference type="EMBL" id="JAUIRO010000005">
    <property type="protein sequence ID" value="KAK0712534.1"/>
    <property type="molecule type" value="Genomic_DNA"/>
</dbReference>
<dbReference type="GeneID" id="85328835"/>
<evidence type="ECO:0000313" key="2">
    <source>
        <dbReference type="Proteomes" id="UP001172101"/>
    </source>
</evidence>
<dbReference type="RefSeq" id="XP_060293857.1">
    <property type="nucleotide sequence ID" value="XM_060445565.1"/>
</dbReference>
<proteinExistence type="predicted"/>
<reference evidence="1" key="1">
    <citation type="submission" date="2023-06" db="EMBL/GenBank/DDBJ databases">
        <title>Genome-scale phylogeny and comparative genomics of the fungal order Sordariales.</title>
        <authorList>
            <consortium name="Lawrence Berkeley National Laboratory"/>
            <person name="Hensen N."/>
            <person name="Bonometti L."/>
            <person name="Westerberg I."/>
            <person name="Brannstrom I.O."/>
            <person name="Guillou S."/>
            <person name="Cros-Aarteil S."/>
            <person name="Calhoun S."/>
            <person name="Haridas S."/>
            <person name="Kuo A."/>
            <person name="Mondo S."/>
            <person name="Pangilinan J."/>
            <person name="Riley R."/>
            <person name="LaButti K."/>
            <person name="Andreopoulos B."/>
            <person name="Lipzen A."/>
            <person name="Chen C."/>
            <person name="Yanf M."/>
            <person name="Daum C."/>
            <person name="Ng V."/>
            <person name="Clum A."/>
            <person name="Steindorff A."/>
            <person name="Ohm R."/>
            <person name="Martin F."/>
            <person name="Silar P."/>
            <person name="Natvig D."/>
            <person name="Lalanne C."/>
            <person name="Gautier V."/>
            <person name="Ament-velasquez S.L."/>
            <person name="Kruys A."/>
            <person name="Hutchinson M.I."/>
            <person name="Powell A.J."/>
            <person name="Barry K."/>
            <person name="Miller A.N."/>
            <person name="Grigoriev I.V."/>
            <person name="Debuchy R."/>
            <person name="Gladieux P."/>
            <person name="Thoren M.H."/>
            <person name="Johannesson H."/>
        </authorList>
    </citation>
    <scope>NUCLEOTIDE SEQUENCE</scope>
    <source>
        <strain evidence="1">SMH2392-1A</strain>
    </source>
</reference>
<accession>A0AA40DQN2</accession>
<keyword evidence="2" id="KW-1185">Reference proteome</keyword>
<evidence type="ECO:0000313" key="1">
    <source>
        <dbReference type="EMBL" id="KAK0712534.1"/>
    </source>
</evidence>
<gene>
    <name evidence="1" type="ORF">B0T26DRAFT_752761</name>
</gene>
<dbReference type="Proteomes" id="UP001172101">
    <property type="component" value="Unassembled WGS sequence"/>
</dbReference>
<protein>
    <submittedName>
        <fullName evidence="1">Uncharacterized protein</fullName>
    </submittedName>
</protein>
<name>A0AA40DQN2_9PEZI</name>
<dbReference type="AlphaFoldDB" id="A0AA40DQN2"/>